<name>A0AAV9QVH9_9TELE</name>
<evidence type="ECO:0000313" key="3">
    <source>
        <dbReference type="Proteomes" id="UP001311232"/>
    </source>
</evidence>
<feature type="region of interest" description="Disordered" evidence="1">
    <location>
        <begin position="165"/>
        <end position="441"/>
    </location>
</feature>
<dbReference type="Proteomes" id="UP001311232">
    <property type="component" value="Unassembled WGS sequence"/>
</dbReference>
<feature type="compositionally biased region" description="Basic and acidic residues" evidence="1">
    <location>
        <begin position="407"/>
        <end position="419"/>
    </location>
</feature>
<organism evidence="2 3">
    <name type="scientific">Crenichthys baileyi</name>
    <name type="common">White River springfish</name>
    <dbReference type="NCBI Taxonomy" id="28760"/>
    <lineage>
        <taxon>Eukaryota</taxon>
        <taxon>Metazoa</taxon>
        <taxon>Chordata</taxon>
        <taxon>Craniata</taxon>
        <taxon>Vertebrata</taxon>
        <taxon>Euteleostomi</taxon>
        <taxon>Actinopterygii</taxon>
        <taxon>Neopterygii</taxon>
        <taxon>Teleostei</taxon>
        <taxon>Neoteleostei</taxon>
        <taxon>Acanthomorphata</taxon>
        <taxon>Ovalentaria</taxon>
        <taxon>Atherinomorphae</taxon>
        <taxon>Cyprinodontiformes</taxon>
        <taxon>Goodeidae</taxon>
        <taxon>Crenichthys</taxon>
    </lineage>
</organism>
<feature type="region of interest" description="Disordered" evidence="1">
    <location>
        <begin position="1"/>
        <end position="95"/>
    </location>
</feature>
<sequence>MATLGFRINQLTGLSAIHPAQKEGTGEAAPKSRRHRATRRSPSLPDPATTPSPAAHAKCEKARGRDAISSPHGTQPAQHTSGSHRPPDWGPPLRDIARAQTQTTPHQSWQHPVGSLHGIVRDPEAIPTVPIEPSQALWWDQGDHTVTPEHSHPFVMFVWRIPDAHKSPNKKNNPNWGGAGGWSWEEGQKKKNQTPAGKKGGGGPWPGGKETGKARVWGGRPGKVVPEQAQSSDRGTGECLANPSEAESRAWRKPSEAEAEPGEPLRGKQSRGAWRTLRGKKGQSLAKNPQKAKKQGPGKTFQKRLKKGGKTVKPQRPNPAPGRTLISGFWQQQQLPGVLGGAGEPKASEGPPVAVRRSRGVGGGTPSVGVAQGAGGRGGPPVACAGAEGVPETLSGVRGKPGVAETLKFKEKRGEKGGPDRPPFNENPRGWGVVGGGLRLA</sequence>
<feature type="compositionally biased region" description="Basic residues" evidence="1">
    <location>
        <begin position="290"/>
        <end position="310"/>
    </location>
</feature>
<feature type="compositionally biased region" description="Basic and acidic residues" evidence="1">
    <location>
        <begin position="246"/>
        <end position="256"/>
    </location>
</feature>
<feature type="compositionally biased region" description="Gly residues" evidence="1">
    <location>
        <begin position="432"/>
        <end position="441"/>
    </location>
</feature>
<feature type="compositionally biased region" description="Polar residues" evidence="1">
    <location>
        <begin position="71"/>
        <end position="83"/>
    </location>
</feature>
<proteinExistence type="predicted"/>
<protein>
    <submittedName>
        <fullName evidence="2">Uncharacterized protein</fullName>
    </submittedName>
</protein>
<dbReference type="EMBL" id="JAHHUM010002846">
    <property type="protein sequence ID" value="KAK5600666.1"/>
    <property type="molecule type" value="Genomic_DNA"/>
</dbReference>
<evidence type="ECO:0000256" key="1">
    <source>
        <dbReference type="SAM" id="MobiDB-lite"/>
    </source>
</evidence>
<keyword evidence="3" id="KW-1185">Reference proteome</keyword>
<gene>
    <name evidence="2" type="ORF">CRENBAI_013114</name>
</gene>
<comment type="caution">
    <text evidence="2">The sequence shown here is derived from an EMBL/GenBank/DDBJ whole genome shotgun (WGS) entry which is preliminary data.</text>
</comment>
<evidence type="ECO:0000313" key="2">
    <source>
        <dbReference type="EMBL" id="KAK5600666.1"/>
    </source>
</evidence>
<accession>A0AAV9QVH9</accession>
<feature type="compositionally biased region" description="Basic and acidic residues" evidence="1">
    <location>
        <begin position="57"/>
        <end position="66"/>
    </location>
</feature>
<reference evidence="2 3" key="1">
    <citation type="submission" date="2021-06" db="EMBL/GenBank/DDBJ databases">
        <authorList>
            <person name="Palmer J.M."/>
        </authorList>
    </citation>
    <scope>NUCLEOTIDE SEQUENCE [LARGE SCALE GENOMIC DNA]</scope>
    <source>
        <strain evidence="2 3">MEX-2019</strain>
        <tissue evidence="2">Muscle</tissue>
    </source>
</reference>
<feature type="compositionally biased region" description="Gly residues" evidence="1">
    <location>
        <begin position="360"/>
        <end position="379"/>
    </location>
</feature>
<dbReference type="AlphaFoldDB" id="A0AAV9QVH9"/>